<dbReference type="eggNOG" id="COG2852">
    <property type="taxonomic scope" value="Bacteria"/>
</dbReference>
<dbReference type="Gene3D" id="3.40.960.10">
    <property type="entry name" value="VSR Endonuclease"/>
    <property type="match status" value="1"/>
</dbReference>
<evidence type="ECO:0000259" key="1">
    <source>
        <dbReference type="Pfam" id="PF04480"/>
    </source>
</evidence>
<sequence>MKPNHYYNPKLQHYALENRSTMTKAEACLWKYALSKRQMLGFQFRRQRPIENYIVDFICLPLKLIIEVDGYSHHIPENEAKDIVRQNRLIELGYIVVRFKDEEVLEHINIVRENIEGWIRKLSQELGK</sequence>
<dbReference type="KEGG" id="oho:Oweho_0233"/>
<dbReference type="OrthoDB" id="9798754at2"/>
<feature type="domain" description="DUF559" evidence="1">
    <location>
        <begin position="11"/>
        <end position="116"/>
    </location>
</feature>
<protein>
    <recommendedName>
        <fullName evidence="1">DUF559 domain-containing protein</fullName>
    </recommendedName>
</protein>
<dbReference type="STRING" id="926562.Oweho_0233"/>
<name>G8R7E4_OWEHD</name>
<organism evidence="2 3">
    <name type="scientific">Owenweeksia hongkongensis (strain DSM 17368 / CIP 108786 / JCM 12287 / NRRL B-23963 / UST20020801)</name>
    <dbReference type="NCBI Taxonomy" id="926562"/>
    <lineage>
        <taxon>Bacteria</taxon>
        <taxon>Pseudomonadati</taxon>
        <taxon>Bacteroidota</taxon>
        <taxon>Flavobacteriia</taxon>
        <taxon>Flavobacteriales</taxon>
        <taxon>Owenweeksiaceae</taxon>
        <taxon>Owenweeksia</taxon>
    </lineage>
</organism>
<dbReference type="EMBL" id="CP003156">
    <property type="protein sequence ID" value="AEV31255.1"/>
    <property type="molecule type" value="Genomic_DNA"/>
</dbReference>
<dbReference type="PANTHER" id="PTHR38590">
    <property type="entry name" value="BLL0828 PROTEIN"/>
    <property type="match status" value="1"/>
</dbReference>
<dbReference type="PANTHER" id="PTHR38590:SF1">
    <property type="entry name" value="BLL0828 PROTEIN"/>
    <property type="match status" value="1"/>
</dbReference>
<dbReference type="HOGENOM" id="CLU_107928_1_0_10"/>
<dbReference type="Proteomes" id="UP000005631">
    <property type="component" value="Chromosome"/>
</dbReference>
<dbReference type="RefSeq" id="WP_014200616.1">
    <property type="nucleotide sequence ID" value="NC_016599.1"/>
</dbReference>
<dbReference type="Pfam" id="PF04480">
    <property type="entry name" value="DUF559"/>
    <property type="match status" value="1"/>
</dbReference>
<gene>
    <name evidence="2" type="ordered locus">Oweho_0233</name>
</gene>
<evidence type="ECO:0000313" key="2">
    <source>
        <dbReference type="EMBL" id="AEV31255.1"/>
    </source>
</evidence>
<keyword evidence="3" id="KW-1185">Reference proteome</keyword>
<dbReference type="SUPFAM" id="SSF52980">
    <property type="entry name" value="Restriction endonuclease-like"/>
    <property type="match status" value="1"/>
</dbReference>
<evidence type="ECO:0000313" key="3">
    <source>
        <dbReference type="Proteomes" id="UP000005631"/>
    </source>
</evidence>
<dbReference type="CDD" id="cd01038">
    <property type="entry name" value="Endonuclease_DUF559"/>
    <property type="match status" value="1"/>
</dbReference>
<dbReference type="AlphaFoldDB" id="G8R7E4"/>
<dbReference type="InterPro" id="IPR007569">
    <property type="entry name" value="DUF559"/>
</dbReference>
<proteinExistence type="predicted"/>
<dbReference type="InterPro" id="IPR011335">
    <property type="entry name" value="Restrct_endonuc-II-like"/>
</dbReference>
<dbReference type="InterPro" id="IPR047216">
    <property type="entry name" value="Endonuclease_DUF559_bact"/>
</dbReference>
<accession>G8R7E4</accession>
<reference evidence="2 3" key="1">
    <citation type="journal article" date="2012" name="Stand. Genomic Sci.">
        <title>Genome sequence of the orange-pigmented seawater bacterium Owenweeksia hongkongensis type strain (UST20020801(T)).</title>
        <authorList>
            <person name="Riedel T."/>
            <person name="Held B."/>
            <person name="Nolan M."/>
            <person name="Lucas S."/>
            <person name="Lapidus A."/>
            <person name="Tice H."/>
            <person name="Del Rio T.G."/>
            <person name="Cheng J.F."/>
            <person name="Han C."/>
            <person name="Tapia R."/>
            <person name="Goodwin L.A."/>
            <person name="Pitluck S."/>
            <person name="Liolios K."/>
            <person name="Mavromatis K."/>
            <person name="Pagani I."/>
            <person name="Ivanova N."/>
            <person name="Mikhailova N."/>
            <person name="Pati A."/>
            <person name="Chen A."/>
            <person name="Palaniappan K."/>
            <person name="Rohde M."/>
            <person name="Tindall B.J."/>
            <person name="Detter J.C."/>
            <person name="Goker M."/>
            <person name="Woyke T."/>
            <person name="Bristow J."/>
            <person name="Eisen J.A."/>
            <person name="Markowitz V."/>
            <person name="Hugenholtz P."/>
            <person name="Klenk H.P."/>
            <person name="Kyrpides N.C."/>
        </authorList>
    </citation>
    <scope>NUCLEOTIDE SEQUENCE</scope>
    <source>
        <strain evidence="3">DSM 17368 / JCM 12287 / NRRL B-23963</strain>
    </source>
</reference>